<keyword evidence="7" id="KW-1185">Reference proteome</keyword>
<dbReference type="InterPro" id="IPR036388">
    <property type="entry name" value="WH-like_DNA-bd_sf"/>
</dbReference>
<name>A0A2T6C4S5_9BACL</name>
<dbReference type="InterPro" id="IPR039425">
    <property type="entry name" value="RNA_pol_sigma-70-like"/>
</dbReference>
<proteinExistence type="inferred from homology"/>
<feature type="domain" description="RNA polymerase sigma-70 region 4" evidence="5">
    <location>
        <begin position="113"/>
        <end position="161"/>
    </location>
</feature>
<keyword evidence="4" id="KW-0804">Transcription</keyword>
<evidence type="ECO:0000256" key="3">
    <source>
        <dbReference type="ARBA" id="ARBA00023082"/>
    </source>
</evidence>
<dbReference type="EMBL" id="QBKR01000004">
    <property type="protein sequence ID" value="PTX63320.1"/>
    <property type="molecule type" value="Genomic_DNA"/>
</dbReference>
<keyword evidence="3" id="KW-0731">Sigma factor</keyword>
<evidence type="ECO:0000313" key="7">
    <source>
        <dbReference type="Proteomes" id="UP000244240"/>
    </source>
</evidence>
<dbReference type="PANTHER" id="PTHR43133">
    <property type="entry name" value="RNA POLYMERASE ECF-TYPE SIGMA FACTO"/>
    <property type="match status" value="1"/>
</dbReference>
<organism evidence="6 7">
    <name type="scientific">Melghirimyces profundicolus</name>
    <dbReference type="NCBI Taxonomy" id="1242148"/>
    <lineage>
        <taxon>Bacteria</taxon>
        <taxon>Bacillati</taxon>
        <taxon>Bacillota</taxon>
        <taxon>Bacilli</taxon>
        <taxon>Bacillales</taxon>
        <taxon>Thermoactinomycetaceae</taxon>
        <taxon>Melghirimyces</taxon>
    </lineage>
</organism>
<evidence type="ECO:0000313" key="6">
    <source>
        <dbReference type="EMBL" id="PTX63320.1"/>
    </source>
</evidence>
<dbReference type="InterPro" id="IPR013325">
    <property type="entry name" value="RNA_pol_sigma_r2"/>
</dbReference>
<dbReference type="Gene3D" id="1.10.10.10">
    <property type="entry name" value="Winged helix-like DNA-binding domain superfamily/Winged helix DNA-binding domain"/>
    <property type="match status" value="1"/>
</dbReference>
<keyword evidence="2" id="KW-0805">Transcription regulation</keyword>
<dbReference type="InterPro" id="IPR013324">
    <property type="entry name" value="RNA_pol_sigma_r3/r4-like"/>
</dbReference>
<dbReference type="RefSeq" id="WP_108022148.1">
    <property type="nucleotide sequence ID" value="NZ_QBKR01000004.1"/>
</dbReference>
<dbReference type="AlphaFoldDB" id="A0A2T6C4S5"/>
<dbReference type="Pfam" id="PF04545">
    <property type="entry name" value="Sigma70_r4"/>
    <property type="match status" value="1"/>
</dbReference>
<comment type="similarity">
    <text evidence="1">Belongs to the sigma-70 factor family. ECF subfamily.</text>
</comment>
<dbReference type="SUPFAM" id="SSF88659">
    <property type="entry name" value="Sigma3 and sigma4 domains of RNA polymerase sigma factors"/>
    <property type="match status" value="1"/>
</dbReference>
<dbReference type="Proteomes" id="UP000244240">
    <property type="component" value="Unassembled WGS sequence"/>
</dbReference>
<dbReference type="SUPFAM" id="SSF88946">
    <property type="entry name" value="Sigma2 domain of RNA polymerase sigma factors"/>
    <property type="match status" value="1"/>
</dbReference>
<comment type="caution">
    <text evidence="6">The sequence shown here is derived from an EMBL/GenBank/DDBJ whole genome shotgun (WGS) entry which is preliminary data.</text>
</comment>
<evidence type="ECO:0000256" key="2">
    <source>
        <dbReference type="ARBA" id="ARBA00023015"/>
    </source>
</evidence>
<evidence type="ECO:0000256" key="1">
    <source>
        <dbReference type="ARBA" id="ARBA00010641"/>
    </source>
</evidence>
<dbReference type="InterPro" id="IPR007630">
    <property type="entry name" value="RNA_pol_sigma70_r4"/>
</dbReference>
<gene>
    <name evidence="6" type="ORF">C8P63_104166</name>
</gene>
<dbReference type="GO" id="GO:0006352">
    <property type="term" value="P:DNA-templated transcription initiation"/>
    <property type="evidence" value="ECO:0007669"/>
    <property type="project" value="InterPro"/>
</dbReference>
<dbReference type="OrthoDB" id="9784272at2"/>
<evidence type="ECO:0000259" key="5">
    <source>
        <dbReference type="Pfam" id="PF04545"/>
    </source>
</evidence>
<reference evidence="6 7" key="1">
    <citation type="submission" date="2018-04" db="EMBL/GenBank/DDBJ databases">
        <title>Genomic Encyclopedia of Archaeal and Bacterial Type Strains, Phase II (KMG-II): from individual species to whole genera.</title>
        <authorList>
            <person name="Goeker M."/>
        </authorList>
    </citation>
    <scope>NUCLEOTIDE SEQUENCE [LARGE SCALE GENOMIC DNA]</scope>
    <source>
        <strain evidence="6 7">DSM 45787</strain>
    </source>
</reference>
<protein>
    <submittedName>
        <fullName evidence="6">RNA polymerase sigma-70 factor (ECF subfamily)</fullName>
    </submittedName>
</protein>
<accession>A0A2T6C4S5</accession>
<dbReference type="Gene3D" id="1.10.1740.10">
    <property type="match status" value="1"/>
</dbReference>
<dbReference type="PANTHER" id="PTHR43133:SF62">
    <property type="entry name" value="RNA POLYMERASE SIGMA FACTOR SIGZ"/>
    <property type="match status" value="1"/>
</dbReference>
<evidence type="ECO:0000256" key="4">
    <source>
        <dbReference type="ARBA" id="ARBA00023163"/>
    </source>
</evidence>
<dbReference type="GO" id="GO:0016987">
    <property type="term" value="F:sigma factor activity"/>
    <property type="evidence" value="ECO:0007669"/>
    <property type="project" value="UniProtKB-KW"/>
</dbReference>
<sequence>MEEMESDLVMIRRMARGDRAALEELYDRHAKKVYGLALRLTGSRETAGRMTVDVFRSAWEHAWIYRQESHQVRTWLLKMCRVLADQNNEGDPERPPEAVRLTLPVSGERVREAVDRLPKKQREILDLLYFRKMTRKQAAGELDEPIPTVTLRTHSAFLKLRRNFGRRGQVGEAERG</sequence>